<keyword evidence="2" id="KW-0812">Transmembrane</keyword>
<keyword evidence="5" id="KW-1185">Reference proteome</keyword>
<dbReference type="PANTHER" id="PTHR30329">
    <property type="entry name" value="STATOR ELEMENT OF FLAGELLAR MOTOR COMPLEX"/>
    <property type="match status" value="1"/>
</dbReference>
<evidence type="ECO:0000313" key="4">
    <source>
        <dbReference type="EMBL" id="WLH00572.1"/>
    </source>
</evidence>
<evidence type="ECO:0000313" key="5">
    <source>
        <dbReference type="Proteomes" id="UP001224838"/>
    </source>
</evidence>
<dbReference type="InterPro" id="IPR050330">
    <property type="entry name" value="Bact_OuterMem_StrucFunc"/>
</dbReference>
<name>A0ABY9FAG0_9PSED</name>
<dbReference type="EMBL" id="CP117451">
    <property type="protein sequence ID" value="WLH00572.1"/>
    <property type="molecule type" value="Genomic_DNA"/>
</dbReference>
<feature type="domain" description="OmpA-like" evidence="3">
    <location>
        <begin position="89"/>
        <end position="227"/>
    </location>
</feature>
<dbReference type="InterPro" id="IPR006665">
    <property type="entry name" value="OmpA-like"/>
</dbReference>
<dbReference type="PROSITE" id="PS51123">
    <property type="entry name" value="OMPA_2"/>
    <property type="match status" value="1"/>
</dbReference>
<dbReference type="InterPro" id="IPR036737">
    <property type="entry name" value="OmpA-like_sf"/>
</dbReference>
<dbReference type="SUPFAM" id="SSF103088">
    <property type="entry name" value="OmpA-like"/>
    <property type="match status" value="1"/>
</dbReference>
<gene>
    <name evidence="4" type="ORF">PSH92_25020</name>
</gene>
<dbReference type="Proteomes" id="UP001224838">
    <property type="component" value="Chromosome"/>
</dbReference>
<dbReference type="Gene3D" id="3.30.1330.60">
    <property type="entry name" value="OmpA-like domain"/>
    <property type="match status" value="1"/>
</dbReference>
<keyword evidence="1 2" id="KW-0472">Membrane</keyword>
<feature type="transmembrane region" description="Helical" evidence="2">
    <location>
        <begin position="21"/>
        <end position="45"/>
    </location>
</feature>
<accession>A0ABY9FAG0</accession>
<evidence type="ECO:0000256" key="2">
    <source>
        <dbReference type="SAM" id="Phobius"/>
    </source>
</evidence>
<organism evidence="4 5">
    <name type="scientific">Pseudomonas beijingensis</name>
    <dbReference type="NCBI Taxonomy" id="2954101"/>
    <lineage>
        <taxon>Bacteria</taxon>
        <taxon>Pseudomonadati</taxon>
        <taxon>Pseudomonadota</taxon>
        <taxon>Gammaproteobacteria</taxon>
        <taxon>Pseudomonadales</taxon>
        <taxon>Pseudomonadaceae</taxon>
        <taxon>Pseudomonas</taxon>
    </lineage>
</organism>
<sequence length="243" mass="28078">MGTLDNLFRSRHSKKEDAEHWIGISDLMSGLMMMFLFIAVAYMYYVQVERENIKEIAVAYKDTQVAIYNDLNNEFKSDLPRWNASIDRNTLQVIFNNPEVLFRSGSPELSTQFQVMLSDFFPRYVTVLSRYREAIDEIRIEGHTSSDWGTRHGDEAYFPNMALSQDRTRSVLQYVLSKLTSGADREWVRSSFAAVGYSSSRRLVDAGNSAEDAARSRRVNFRVITNSELQIRTIIERLDGNQR</sequence>
<dbReference type="RefSeq" id="WP_134925983.1">
    <property type="nucleotide sequence ID" value="NZ_CP117425.1"/>
</dbReference>
<proteinExistence type="predicted"/>
<dbReference type="PANTHER" id="PTHR30329:SF21">
    <property type="entry name" value="LIPOPROTEIN YIAD-RELATED"/>
    <property type="match status" value="1"/>
</dbReference>
<protein>
    <submittedName>
        <fullName evidence="4">OmpA family protein</fullName>
    </submittedName>
</protein>
<keyword evidence="2" id="KW-1133">Transmembrane helix</keyword>
<evidence type="ECO:0000259" key="3">
    <source>
        <dbReference type="PROSITE" id="PS51123"/>
    </source>
</evidence>
<evidence type="ECO:0000256" key="1">
    <source>
        <dbReference type="PROSITE-ProRule" id="PRU00473"/>
    </source>
</evidence>
<reference evidence="4 5" key="1">
    <citation type="submission" date="2023-02" db="EMBL/GenBank/DDBJ databases">
        <title>Evolution of Hrp T3SS in non-pathogenic Pseudomonas fluorescens.</title>
        <authorList>
            <person name="Liao K."/>
            <person name="Wei H."/>
            <person name="Gu Y."/>
        </authorList>
    </citation>
    <scope>NUCLEOTIDE SEQUENCE [LARGE SCALE GENOMIC DNA]</scope>
    <source>
        <strain evidence="4 5">FP2034</strain>
    </source>
</reference>